<evidence type="ECO:0000313" key="1">
    <source>
        <dbReference type="EMBL" id="SET65153.1"/>
    </source>
</evidence>
<gene>
    <name evidence="1" type="ORF">SAMN05216412_11163</name>
</gene>
<sequence length="35" mass="3848">MEDIIAGRFETDDKARAAAASLPDSVSKNDVFIFF</sequence>
<dbReference type="AlphaFoldDB" id="A0A1I0G5J4"/>
<organism evidence="1 2">
    <name type="scientific">Nitrosospira multiformis</name>
    <dbReference type="NCBI Taxonomy" id="1231"/>
    <lineage>
        <taxon>Bacteria</taxon>
        <taxon>Pseudomonadati</taxon>
        <taxon>Pseudomonadota</taxon>
        <taxon>Betaproteobacteria</taxon>
        <taxon>Nitrosomonadales</taxon>
        <taxon>Nitrosomonadaceae</taxon>
        <taxon>Nitrosospira</taxon>
    </lineage>
</organism>
<reference evidence="1 2" key="1">
    <citation type="submission" date="2016-10" db="EMBL/GenBank/DDBJ databases">
        <authorList>
            <person name="de Groot N.N."/>
        </authorList>
    </citation>
    <scope>NUCLEOTIDE SEQUENCE [LARGE SCALE GENOMIC DNA]</scope>
    <source>
        <strain evidence="1 2">Nl7</strain>
    </source>
</reference>
<dbReference type="Proteomes" id="UP000183339">
    <property type="component" value="Unassembled WGS sequence"/>
</dbReference>
<accession>A0A1I0G5J4</accession>
<protein>
    <submittedName>
        <fullName evidence="1">Uncharacterized protein</fullName>
    </submittedName>
</protein>
<evidence type="ECO:0000313" key="2">
    <source>
        <dbReference type="Proteomes" id="UP000183339"/>
    </source>
</evidence>
<dbReference type="EMBL" id="FOHI01000011">
    <property type="protein sequence ID" value="SET65153.1"/>
    <property type="molecule type" value="Genomic_DNA"/>
</dbReference>
<proteinExistence type="predicted"/>
<name>A0A1I0G5J4_9PROT</name>